<dbReference type="AlphaFoldDB" id="A0A839V7F6"/>
<protein>
    <recommendedName>
        <fullName evidence="4">phosphoglycolate phosphatase</fullName>
        <ecNumber evidence="4">3.1.3.18</ecNumber>
    </recommendedName>
</protein>
<dbReference type="GO" id="GO:0008967">
    <property type="term" value="F:phosphoglycolate phosphatase activity"/>
    <property type="evidence" value="ECO:0007669"/>
    <property type="project" value="UniProtKB-EC"/>
</dbReference>
<evidence type="ECO:0000313" key="5">
    <source>
        <dbReference type="EMBL" id="MBB3175361.1"/>
    </source>
</evidence>
<dbReference type="InterPro" id="IPR023214">
    <property type="entry name" value="HAD_sf"/>
</dbReference>
<dbReference type="Gene3D" id="3.40.50.1000">
    <property type="entry name" value="HAD superfamily/HAD-like"/>
    <property type="match status" value="1"/>
</dbReference>
<dbReference type="InterPro" id="IPR041492">
    <property type="entry name" value="HAD_2"/>
</dbReference>
<dbReference type="Gene3D" id="1.10.150.240">
    <property type="entry name" value="Putative phosphatase, domain 2"/>
    <property type="match status" value="1"/>
</dbReference>
<dbReference type="SUPFAM" id="SSF56784">
    <property type="entry name" value="HAD-like"/>
    <property type="match status" value="1"/>
</dbReference>
<dbReference type="Proteomes" id="UP000557688">
    <property type="component" value="Unassembled WGS sequence"/>
</dbReference>
<evidence type="ECO:0000256" key="4">
    <source>
        <dbReference type="ARBA" id="ARBA00013078"/>
    </source>
</evidence>
<dbReference type="RefSeq" id="WP_183275531.1">
    <property type="nucleotide sequence ID" value="NZ_JABXXQ010000018.1"/>
</dbReference>
<dbReference type="PANTHER" id="PTHR43434">
    <property type="entry name" value="PHOSPHOGLYCOLATE PHOSPHATASE"/>
    <property type="match status" value="1"/>
</dbReference>
<proteinExistence type="inferred from homology"/>
<sequence>MRALRALLFDLDGTLVQTRESSWVLFERIGRKHGLKSVSREGYYRLFQGNFYEALAKAIGDAELTRAVTADFLDVLTHEYRPLMVPGMTDVVRQLADRCVLAIISSNAVAVISRIVRDAGIETCIAHVFGGDVAPDKRVAIRSFLADPSYATIRACDAVYREEAPVGFAPEEVALVTDTTGDIAHAKECGIRTVAVTWGMHDRRSLDAALPDLIVDWPQEIVAYASGSASRYRAYIPDGLKPVG</sequence>
<organism evidence="5 6">
    <name type="scientific">Endobacter medicaginis</name>
    <dbReference type="NCBI Taxonomy" id="1181271"/>
    <lineage>
        <taxon>Bacteria</taxon>
        <taxon>Pseudomonadati</taxon>
        <taxon>Pseudomonadota</taxon>
        <taxon>Alphaproteobacteria</taxon>
        <taxon>Acetobacterales</taxon>
        <taxon>Acetobacteraceae</taxon>
        <taxon>Endobacter</taxon>
    </lineage>
</organism>
<keyword evidence="5" id="KW-0378">Hydrolase</keyword>
<comment type="catalytic activity">
    <reaction evidence="1">
        <text>2-phosphoglycolate + H2O = glycolate + phosphate</text>
        <dbReference type="Rhea" id="RHEA:14369"/>
        <dbReference type="ChEBI" id="CHEBI:15377"/>
        <dbReference type="ChEBI" id="CHEBI:29805"/>
        <dbReference type="ChEBI" id="CHEBI:43474"/>
        <dbReference type="ChEBI" id="CHEBI:58033"/>
        <dbReference type="EC" id="3.1.3.18"/>
    </reaction>
</comment>
<evidence type="ECO:0000256" key="1">
    <source>
        <dbReference type="ARBA" id="ARBA00000830"/>
    </source>
</evidence>
<comment type="similarity">
    <text evidence="3">Belongs to the HAD-like hydrolase superfamily. CbbY/CbbZ/Gph/YieH family.</text>
</comment>
<reference evidence="5 6" key="1">
    <citation type="submission" date="2020-08" db="EMBL/GenBank/DDBJ databases">
        <title>Genomic Encyclopedia of Type Strains, Phase III (KMG-III): the genomes of soil and plant-associated and newly described type strains.</title>
        <authorList>
            <person name="Whitman W."/>
        </authorList>
    </citation>
    <scope>NUCLEOTIDE SEQUENCE [LARGE SCALE GENOMIC DNA]</scope>
    <source>
        <strain evidence="5 6">CECT 8088</strain>
    </source>
</reference>
<dbReference type="EMBL" id="JACHXV010000027">
    <property type="protein sequence ID" value="MBB3175361.1"/>
    <property type="molecule type" value="Genomic_DNA"/>
</dbReference>
<evidence type="ECO:0000256" key="2">
    <source>
        <dbReference type="ARBA" id="ARBA00004818"/>
    </source>
</evidence>
<dbReference type="InterPro" id="IPR050155">
    <property type="entry name" value="HAD-like_hydrolase_sf"/>
</dbReference>
<comment type="caution">
    <text evidence="5">The sequence shown here is derived from an EMBL/GenBank/DDBJ whole genome shotgun (WGS) entry which is preliminary data.</text>
</comment>
<accession>A0A839V7F6</accession>
<comment type="pathway">
    <text evidence="2">Organic acid metabolism; glycolate biosynthesis; glycolate from 2-phosphoglycolate: step 1/1.</text>
</comment>
<dbReference type="SFLD" id="SFLDG01129">
    <property type="entry name" value="C1.5:_HAD__Beta-PGM__Phosphata"/>
    <property type="match status" value="1"/>
</dbReference>
<dbReference type="EC" id="3.1.3.18" evidence="4"/>
<gene>
    <name evidence="5" type="ORF">FHR90_003215</name>
</gene>
<evidence type="ECO:0000313" key="6">
    <source>
        <dbReference type="Proteomes" id="UP000557688"/>
    </source>
</evidence>
<dbReference type="PANTHER" id="PTHR43434:SF1">
    <property type="entry name" value="PHOSPHOGLYCOLATE PHOSPHATASE"/>
    <property type="match status" value="1"/>
</dbReference>
<dbReference type="InterPro" id="IPR023198">
    <property type="entry name" value="PGP-like_dom2"/>
</dbReference>
<name>A0A839V7F6_9PROT</name>
<dbReference type="GO" id="GO:0006281">
    <property type="term" value="P:DNA repair"/>
    <property type="evidence" value="ECO:0007669"/>
    <property type="project" value="TreeGrafter"/>
</dbReference>
<dbReference type="SFLD" id="SFLDS00003">
    <property type="entry name" value="Haloacid_Dehalogenase"/>
    <property type="match status" value="1"/>
</dbReference>
<dbReference type="GO" id="GO:0005829">
    <property type="term" value="C:cytosol"/>
    <property type="evidence" value="ECO:0007669"/>
    <property type="project" value="TreeGrafter"/>
</dbReference>
<dbReference type="Pfam" id="PF13419">
    <property type="entry name" value="HAD_2"/>
    <property type="match status" value="1"/>
</dbReference>
<dbReference type="InterPro" id="IPR036412">
    <property type="entry name" value="HAD-like_sf"/>
</dbReference>
<evidence type="ECO:0000256" key="3">
    <source>
        <dbReference type="ARBA" id="ARBA00006171"/>
    </source>
</evidence>
<keyword evidence="6" id="KW-1185">Reference proteome</keyword>